<dbReference type="EC" id="3.1.1.-" evidence="2"/>
<evidence type="ECO:0000313" key="4">
    <source>
        <dbReference type="Proteomes" id="UP001174677"/>
    </source>
</evidence>
<evidence type="ECO:0000256" key="1">
    <source>
        <dbReference type="ARBA" id="ARBA00022801"/>
    </source>
</evidence>
<dbReference type="PANTHER" id="PTHR31828">
    <property type="entry name" value="PHOSPHOLIPASE A1-IIGAMMA"/>
    <property type="match status" value="1"/>
</dbReference>
<comment type="similarity">
    <text evidence="2">Belongs to the AB hydrolase superfamily. Lipase family.</text>
</comment>
<dbReference type="InterPro" id="IPR029058">
    <property type="entry name" value="AB_hydrolase_fold"/>
</dbReference>
<accession>A0ABQ9MCF6</accession>
<comment type="function">
    <text evidence="2">Acylhydrolase that catalyzes the hydrolysis of phospholipids at the sn-1 position.</text>
</comment>
<keyword evidence="2" id="KW-0443">Lipid metabolism</keyword>
<dbReference type="Gene3D" id="3.40.50.1820">
    <property type="entry name" value="alpha/beta hydrolase"/>
    <property type="match status" value="2"/>
</dbReference>
<protein>
    <recommendedName>
        <fullName evidence="2">Phospholipase A1</fullName>
        <ecNumber evidence="2">3.1.1.-</ecNumber>
    </recommendedName>
</protein>
<dbReference type="InterPro" id="IPR033556">
    <property type="entry name" value="PLA"/>
</dbReference>
<evidence type="ECO:0000256" key="2">
    <source>
        <dbReference type="RuleBase" id="RU367093"/>
    </source>
</evidence>
<gene>
    <name evidence="3" type="ORF">P3X46_012382</name>
</gene>
<reference evidence="3" key="1">
    <citation type="journal article" date="2023" name="Plant Biotechnol. J.">
        <title>Chromosome-level wild Hevea brasiliensis genome provides new tools for genomic-assisted breeding and valuable loci to elevate rubber yield.</title>
        <authorList>
            <person name="Cheng H."/>
            <person name="Song X."/>
            <person name="Hu Y."/>
            <person name="Wu T."/>
            <person name="Yang Q."/>
            <person name="An Z."/>
            <person name="Feng S."/>
            <person name="Deng Z."/>
            <person name="Wu W."/>
            <person name="Zeng X."/>
            <person name="Tu M."/>
            <person name="Wang X."/>
            <person name="Huang H."/>
        </authorList>
    </citation>
    <scope>NUCLEOTIDE SEQUENCE</scope>
    <source>
        <strain evidence="3">MT/VB/25A 57/8</strain>
    </source>
</reference>
<dbReference type="EMBL" id="JARPOI010000007">
    <property type="protein sequence ID" value="KAJ9177132.1"/>
    <property type="molecule type" value="Genomic_DNA"/>
</dbReference>
<proteinExistence type="inferred from homology"/>
<name>A0ABQ9MCF6_HEVBR</name>
<dbReference type="Proteomes" id="UP001174677">
    <property type="component" value="Chromosome 7"/>
</dbReference>
<sequence length="270" mass="30868">MSGIGCIAKRWKQLSGIDNWNYLLYPLDIDLRRYIIHYGEMTQATYDTFISERDFTVKSYSKQPWNRQSNWIGLVAVATDEGKAMLGRRDIVIAWRGMILPLDWVKDFQSLLVSASEILGKGTDSQVHHGFLSLYTSSNPDSPYSKAIGYLRFKLAGVSLENLHLLQIKNVPDIVPKVPSETMGYVDSHYLVQPGAPRSWHNLEEYLHGVAEMQGLSLGFHLEVKRDIALVNKEISSLKRRYCMLGAWRSVKNKGLVQMKDGFWILNEKE</sequence>
<keyword evidence="1 2" id="KW-0378">Hydrolase</keyword>
<evidence type="ECO:0000313" key="3">
    <source>
        <dbReference type="EMBL" id="KAJ9177132.1"/>
    </source>
</evidence>
<keyword evidence="2" id="KW-0442">Lipid degradation</keyword>
<comment type="caution">
    <text evidence="3">The sequence shown here is derived from an EMBL/GenBank/DDBJ whole genome shotgun (WGS) entry which is preliminary data.</text>
</comment>
<dbReference type="PANTHER" id="PTHR31828:SF1">
    <property type="entry name" value="PHOSPHOLIPASE A1-IIGAMMA"/>
    <property type="match status" value="1"/>
</dbReference>
<keyword evidence="4" id="KW-1185">Reference proteome</keyword>
<organism evidence="3 4">
    <name type="scientific">Hevea brasiliensis</name>
    <name type="common">Para rubber tree</name>
    <name type="synonym">Siphonia brasiliensis</name>
    <dbReference type="NCBI Taxonomy" id="3981"/>
    <lineage>
        <taxon>Eukaryota</taxon>
        <taxon>Viridiplantae</taxon>
        <taxon>Streptophyta</taxon>
        <taxon>Embryophyta</taxon>
        <taxon>Tracheophyta</taxon>
        <taxon>Spermatophyta</taxon>
        <taxon>Magnoliopsida</taxon>
        <taxon>eudicotyledons</taxon>
        <taxon>Gunneridae</taxon>
        <taxon>Pentapetalae</taxon>
        <taxon>rosids</taxon>
        <taxon>fabids</taxon>
        <taxon>Malpighiales</taxon>
        <taxon>Euphorbiaceae</taxon>
        <taxon>Crotonoideae</taxon>
        <taxon>Micrandreae</taxon>
        <taxon>Hevea</taxon>
    </lineage>
</organism>